<sequence>MALTGSPRVENFPEILLQMFSFLPLKSLITGRTVSQEWRRLIPLANINPIRRSFLDFYFTLINSPIFPQTRPWVLANLQPFDRQQYINDLMDQPQWKKLAVIDQHPYIPEDFRMWILEWPAKAVIGCVWPGLPNVYCQSEAADNVHRNEGNNMLAPLPPTICALPYENYSPDAHFIPALSVFYGRSDIVWLKLDERDSLRDKVYILYNAARSFDGDPGWYIDDNWVDHQKRMWFDIHTSWTKRRAKGNLPILRLEDMPPPHAKYVESPMFTKSFLRGQLQAHTWRERDEPSRLVFRRGSFYTSGMNYIFSQSVVLQDDNHMPDSGERINYW</sequence>
<accession>A0A0C9WIS5</accession>
<evidence type="ECO:0000313" key="2">
    <source>
        <dbReference type="Proteomes" id="UP000054477"/>
    </source>
</evidence>
<proteinExistence type="predicted"/>
<protein>
    <recommendedName>
        <fullName evidence="3">F-box domain-containing protein</fullName>
    </recommendedName>
</protein>
<dbReference type="CDD" id="cd09917">
    <property type="entry name" value="F-box_SF"/>
    <property type="match status" value="1"/>
</dbReference>
<dbReference type="InterPro" id="IPR036047">
    <property type="entry name" value="F-box-like_dom_sf"/>
</dbReference>
<reference evidence="2" key="2">
    <citation type="submission" date="2015-01" db="EMBL/GenBank/DDBJ databases">
        <title>Evolutionary Origins and Diversification of the Mycorrhizal Mutualists.</title>
        <authorList>
            <consortium name="DOE Joint Genome Institute"/>
            <consortium name="Mycorrhizal Genomics Consortium"/>
            <person name="Kohler A."/>
            <person name="Kuo A."/>
            <person name="Nagy L.G."/>
            <person name="Floudas D."/>
            <person name="Copeland A."/>
            <person name="Barry K.W."/>
            <person name="Cichocki N."/>
            <person name="Veneault-Fourrey C."/>
            <person name="LaButti K."/>
            <person name="Lindquist E.A."/>
            <person name="Lipzen A."/>
            <person name="Lundell T."/>
            <person name="Morin E."/>
            <person name="Murat C."/>
            <person name="Riley R."/>
            <person name="Ohm R."/>
            <person name="Sun H."/>
            <person name="Tunlid A."/>
            <person name="Henrissat B."/>
            <person name="Grigoriev I.V."/>
            <person name="Hibbett D.S."/>
            <person name="Martin F."/>
        </authorList>
    </citation>
    <scope>NUCLEOTIDE SEQUENCE [LARGE SCALE GENOMIC DNA]</scope>
    <source>
        <strain evidence="2">LaAM-08-1</strain>
    </source>
</reference>
<dbReference type="Gene3D" id="1.20.1280.50">
    <property type="match status" value="1"/>
</dbReference>
<organism evidence="1 2">
    <name type="scientific">Laccaria amethystina LaAM-08-1</name>
    <dbReference type="NCBI Taxonomy" id="1095629"/>
    <lineage>
        <taxon>Eukaryota</taxon>
        <taxon>Fungi</taxon>
        <taxon>Dikarya</taxon>
        <taxon>Basidiomycota</taxon>
        <taxon>Agaricomycotina</taxon>
        <taxon>Agaricomycetes</taxon>
        <taxon>Agaricomycetidae</taxon>
        <taxon>Agaricales</taxon>
        <taxon>Agaricineae</taxon>
        <taxon>Hydnangiaceae</taxon>
        <taxon>Laccaria</taxon>
    </lineage>
</organism>
<evidence type="ECO:0008006" key="3">
    <source>
        <dbReference type="Google" id="ProtNLM"/>
    </source>
</evidence>
<dbReference type="SUPFAM" id="SSF81383">
    <property type="entry name" value="F-box domain"/>
    <property type="match status" value="1"/>
</dbReference>
<dbReference type="Proteomes" id="UP000054477">
    <property type="component" value="Unassembled WGS sequence"/>
</dbReference>
<name>A0A0C9WIS5_9AGAR</name>
<keyword evidence="2" id="KW-1185">Reference proteome</keyword>
<gene>
    <name evidence="1" type="ORF">K443DRAFT_112052</name>
</gene>
<dbReference type="EMBL" id="KN838842">
    <property type="protein sequence ID" value="KIJ93454.1"/>
    <property type="molecule type" value="Genomic_DNA"/>
</dbReference>
<reference evidence="1 2" key="1">
    <citation type="submission" date="2014-04" db="EMBL/GenBank/DDBJ databases">
        <authorList>
            <consortium name="DOE Joint Genome Institute"/>
            <person name="Kuo A."/>
            <person name="Kohler A."/>
            <person name="Nagy L.G."/>
            <person name="Floudas D."/>
            <person name="Copeland A."/>
            <person name="Barry K.W."/>
            <person name="Cichocki N."/>
            <person name="Veneault-Fourrey C."/>
            <person name="LaButti K."/>
            <person name="Lindquist E.A."/>
            <person name="Lipzen A."/>
            <person name="Lundell T."/>
            <person name="Morin E."/>
            <person name="Murat C."/>
            <person name="Sun H."/>
            <person name="Tunlid A."/>
            <person name="Henrissat B."/>
            <person name="Grigoriev I.V."/>
            <person name="Hibbett D.S."/>
            <person name="Martin F."/>
            <person name="Nordberg H.P."/>
            <person name="Cantor M.N."/>
            <person name="Hua S.X."/>
        </authorList>
    </citation>
    <scope>NUCLEOTIDE SEQUENCE [LARGE SCALE GENOMIC DNA]</scope>
    <source>
        <strain evidence="1 2">LaAM-08-1</strain>
    </source>
</reference>
<dbReference type="HOGENOM" id="CLU_077717_0_0_1"/>
<dbReference type="AlphaFoldDB" id="A0A0C9WIS5"/>
<dbReference type="OrthoDB" id="2788844at2759"/>
<evidence type="ECO:0000313" key="1">
    <source>
        <dbReference type="EMBL" id="KIJ93454.1"/>
    </source>
</evidence>